<dbReference type="OrthoDB" id="9901374at2759"/>
<dbReference type="AlphaFoldDB" id="A0A6P3W778"/>
<keyword evidence="6" id="KW-0175">Coiled coil</keyword>
<protein>
    <submittedName>
        <fullName evidence="11">Shugoshin 1 isoform X1</fullName>
    </submittedName>
</protein>
<keyword evidence="7" id="KW-0131">Cell cycle</keyword>
<organism evidence="10 11">
    <name type="scientific">Clupea harengus</name>
    <name type="common">Atlantic herring</name>
    <dbReference type="NCBI Taxonomy" id="7950"/>
    <lineage>
        <taxon>Eukaryota</taxon>
        <taxon>Metazoa</taxon>
        <taxon>Chordata</taxon>
        <taxon>Craniata</taxon>
        <taxon>Vertebrata</taxon>
        <taxon>Euteleostomi</taxon>
        <taxon>Actinopterygii</taxon>
        <taxon>Neopterygii</taxon>
        <taxon>Teleostei</taxon>
        <taxon>Clupei</taxon>
        <taxon>Clupeiformes</taxon>
        <taxon>Clupeoidei</taxon>
        <taxon>Clupeidae</taxon>
        <taxon>Clupea</taxon>
    </lineage>
</organism>
<gene>
    <name evidence="11" type="primary">sgo1</name>
</gene>
<dbReference type="GO" id="GO:0007059">
    <property type="term" value="P:chromosome segregation"/>
    <property type="evidence" value="ECO:0007669"/>
    <property type="project" value="UniProtKB-KW"/>
</dbReference>
<name>A0A6P3W778_CLUHA</name>
<dbReference type="InterPro" id="IPR038889">
    <property type="entry name" value="Shugoshin1/2"/>
</dbReference>
<evidence type="ECO:0000256" key="1">
    <source>
        <dbReference type="ARBA" id="ARBA00004584"/>
    </source>
</evidence>
<keyword evidence="5" id="KW-0159">Chromosome partition</keyword>
<feature type="compositionally biased region" description="Polar residues" evidence="9">
    <location>
        <begin position="263"/>
        <end position="273"/>
    </location>
</feature>
<evidence type="ECO:0000313" key="11">
    <source>
        <dbReference type="RefSeq" id="XP_012691482.2"/>
    </source>
</evidence>
<feature type="compositionally biased region" description="Basic and acidic residues" evidence="9">
    <location>
        <begin position="306"/>
        <end position="324"/>
    </location>
</feature>
<evidence type="ECO:0000256" key="4">
    <source>
        <dbReference type="ARBA" id="ARBA00022618"/>
    </source>
</evidence>
<dbReference type="PANTHER" id="PTHR21577:SF3">
    <property type="entry name" value="SHUGOSHIN 1-RELATED"/>
    <property type="match status" value="1"/>
</dbReference>
<evidence type="ECO:0000256" key="3">
    <source>
        <dbReference type="ARBA" id="ARBA00022454"/>
    </source>
</evidence>
<dbReference type="GO" id="GO:0000775">
    <property type="term" value="C:chromosome, centromeric region"/>
    <property type="evidence" value="ECO:0007669"/>
    <property type="project" value="UniProtKB-SubCell"/>
</dbReference>
<keyword evidence="10" id="KW-1185">Reference proteome</keyword>
<dbReference type="Proteomes" id="UP000515152">
    <property type="component" value="Chromosome 19"/>
</dbReference>
<evidence type="ECO:0000256" key="8">
    <source>
        <dbReference type="ARBA" id="ARBA00023328"/>
    </source>
</evidence>
<dbReference type="KEGG" id="char:105907664"/>
<comment type="subcellular location">
    <subcellularLocation>
        <location evidence="1">Chromosome</location>
        <location evidence="1">Centromere</location>
    </subcellularLocation>
</comment>
<feature type="region of interest" description="Disordered" evidence="9">
    <location>
        <begin position="1"/>
        <end position="34"/>
    </location>
</feature>
<keyword evidence="8" id="KW-0137">Centromere</keyword>
<reference evidence="11" key="1">
    <citation type="submission" date="2025-08" db="UniProtKB">
        <authorList>
            <consortium name="RefSeq"/>
        </authorList>
    </citation>
    <scope>IDENTIFICATION</scope>
</reference>
<accession>A0A6P3W778</accession>
<dbReference type="GO" id="GO:0051301">
    <property type="term" value="P:cell division"/>
    <property type="evidence" value="ECO:0007669"/>
    <property type="project" value="UniProtKB-KW"/>
</dbReference>
<evidence type="ECO:0000256" key="7">
    <source>
        <dbReference type="ARBA" id="ARBA00023306"/>
    </source>
</evidence>
<keyword evidence="4" id="KW-0132">Cell division</keyword>
<evidence type="ECO:0000256" key="5">
    <source>
        <dbReference type="ARBA" id="ARBA00022829"/>
    </source>
</evidence>
<proteinExistence type="inferred from homology"/>
<evidence type="ECO:0000256" key="2">
    <source>
        <dbReference type="ARBA" id="ARBA00010845"/>
    </source>
</evidence>
<feature type="region of interest" description="Disordered" evidence="9">
    <location>
        <begin position="109"/>
        <end position="457"/>
    </location>
</feature>
<comment type="similarity">
    <text evidence="2">Belongs to the shugoshin family.</text>
</comment>
<dbReference type="RefSeq" id="XP_012691482.2">
    <property type="nucleotide sequence ID" value="XM_012836028.3"/>
</dbReference>
<dbReference type="Gene3D" id="1.20.5.730">
    <property type="entry name" value="Single helix bin"/>
    <property type="match status" value="1"/>
</dbReference>
<dbReference type="GeneID" id="105907664"/>
<feature type="compositionally biased region" description="Basic and acidic residues" evidence="9">
    <location>
        <begin position="13"/>
        <end position="26"/>
    </location>
</feature>
<dbReference type="CTD" id="151648"/>
<feature type="compositionally biased region" description="Polar residues" evidence="9">
    <location>
        <begin position="325"/>
        <end position="351"/>
    </location>
</feature>
<sequence length="740" mass="82626">MARERGTQPQKKSFKESLDDIKEKMKEKRNKRLASACAVNRGKPKTKTNVQVKPTVLKGVQENNKWLALALQAERDKVRQAQGVILQLKRERQALFFHLLLLKRTALTTQSSTPEARQLDPGSSSSSSCLLGSEKGAGRDLYPEDMAAQSPEAVSTDSHYHDNKSSELPPNVGTRRRRRAEGRGSFSDPANSPTPATENAGPQNPESGLAKTQEETEEETGLNDCNEMLETCPEPSNVQAKVRHSPERPKKRRRGPKQAAPKETSQPSPQVNQPPAQIPDPPCPVRGRLLLTVPHTRRVVAAPLKRPWENNKPRARSKSRDRNGSRGTQAQPSKHQKHQGPNLNSSLNMNDSFDFDCEEAVHMTPFRGGPKTDERETERAQDPPQEDTPQTNSSLSLSEDEEGDDSLYIPKKRACRRQENHSPPRRARSKRNAALQGAKQGRRSQAHTVDIKPQPHTVDIKPQHQTVDIKPQPHTVDIKPQPHTGDIKLQPHTVDIKPQPHTVDIKPQHHTVDIEPQHQTVSERRTEADTAALTESSCKEVRVPESTSTRIQPQEYLCSESPPDSPVFYSERLDLSEQSEASSTAILEGEELEPQMPISFEMEEELLLVGDPLCGLTSRSQSMGLKREKPLLKYRRCAGGIAVRSAVGVALTDMTNLSPATRRALPFAQDRAVPVHSPAIRKRRCTAAVDYRQPTINSKLRRGDKFTDTKFLRSPIFKPKPRHSLKKVSSLGKYDESFVG</sequence>
<evidence type="ECO:0000256" key="6">
    <source>
        <dbReference type="ARBA" id="ARBA00023054"/>
    </source>
</evidence>
<keyword evidence="3" id="KW-0158">Chromosome</keyword>
<evidence type="ECO:0000313" key="10">
    <source>
        <dbReference type="Proteomes" id="UP000515152"/>
    </source>
</evidence>
<dbReference type="PANTHER" id="PTHR21577">
    <property type="entry name" value="SHUGOSHIN"/>
    <property type="match status" value="1"/>
</dbReference>
<evidence type="ECO:0000256" key="9">
    <source>
        <dbReference type="SAM" id="MobiDB-lite"/>
    </source>
</evidence>
<feature type="compositionally biased region" description="Basic and acidic residues" evidence="9">
    <location>
        <begin position="370"/>
        <end position="381"/>
    </location>
</feature>
<feature type="compositionally biased region" description="Polar residues" evidence="9">
    <location>
        <begin position="188"/>
        <end position="206"/>
    </location>
</feature>